<organism evidence="1 2">
    <name type="scientific">Musa troglodytarum</name>
    <name type="common">fe'i banana</name>
    <dbReference type="NCBI Taxonomy" id="320322"/>
    <lineage>
        <taxon>Eukaryota</taxon>
        <taxon>Viridiplantae</taxon>
        <taxon>Streptophyta</taxon>
        <taxon>Embryophyta</taxon>
        <taxon>Tracheophyta</taxon>
        <taxon>Spermatophyta</taxon>
        <taxon>Magnoliopsida</taxon>
        <taxon>Liliopsida</taxon>
        <taxon>Zingiberales</taxon>
        <taxon>Musaceae</taxon>
        <taxon>Musa</taxon>
    </lineage>
</organism>
<keyword evidence="2" id="KW-1185">Reference proteome</keyword>
<dbReference type="AlphaFoldDB" id="A0A9E7F737"/>
<gene>
    <name evidence="1" type="ORF">MUK42_30145</name>
</gene>
<proteinExistence type="predicted"/>
<dbReference type="EMBL" id="CP097504">
    <property type="protein sequence ID" value="URD88840.1"/>
    <property type="molecule type" value="Genomic_DNA"/>
</dbReference>
<dbReference type="EMBL" id="CP097504">
    <property type="protein sequence ID" value="URD88839.1"/>
    <property type="molecule type" value="Genomic_DNA"/>
</dbReference>
<sequence>MFMALRMELPREQGNAEFKGFVDNIDFAIETEQSMVMNESSAVSTTQVIASHSTVPVLDQSCKASTSDFTLYGDHLYVYF</sequence>
<evidence type="ECO:0000313" key="1">
    <source>
        <dbReference type="EMBL" id="URD88842.1"/>
    </source>
</evidence>
<dbReference type="EMBL" id="CP097504">
    <property type="protein sequence ID" value="URD88844.1"/>
    <property type="molecule type" value="Genomic_DNA"/>
</dbReference>
<accession>A0A9E7F737</accession>
<dbReference type="Proteomes" id="UP001055439">
    <property type="component" value="Chromosome 2"/>
</dbReference>
<evidence type="ECO:0000313" key="2">
    <source>
        <dbReference type="Proteomes" id="UP001055439"/>
    </source>
</evidence>
<dbReference type="OrthoDB" id="10622480at2759"/>
<reference evidence="1" key="1">
    <citation type="submission" date="2022-05" db="EMBL/GenBank/DDBJ databases">
        <title>The Musa troglodytarum L. genome provides insights into the mechanism of non-climacteric behaviour and enrichment of carotenoids.</title>
        <authorList>
            <person name="Wang J."/>
        </authorList>
    </citation>
    <scope>NUCLEOTIDE SEQUENCE</scope>
    <source>
        <tissue evidence="1">Leaf</tissue>
    </source>
</reference>
<protein>
    <submittedName>
        <fullName evidence="1">Uncharacterized protein</fullName>
    </submittedName>
</protein>
<dbReference type="EMBL" id="CP097504">
    <property type="protein sequence ID" value="URD88841.1"/>
    <property type="molecule type" value="Genomic_DNA"/>
</dbReference>
<dbReference type="EMBL" id="CP097504">
    <property type="protein sequence ID" value="URD88842.1"/>
    <property type="molecule type" value="Genomic_DNA"/>
</dbReference>
<name>A0A9E7F737_9LILI</name>